<evidence type="ECO:0000313" key="2">
    <source>
        <dbReference type="EMBL" id="KAL3878297.1"/>
    </source>
</evidence>
<evidence type="ECO:0000256" key="1">
    <source>
        <dbReference type="SAM" id="MobiDB-lite"/>
    </source>
</evidence>
<reference evidence="3 4" key="1">
    <citation type="submission" date="2024-11" db="EMBL/GenBank/DDBJ databases">
        <title>Chromosome-level genome assembly of the freshwater bivalve Anodonta woodiana.</title>
        <authorList>
            <person name="Chen X."/>
        </authorList>
    </citation>
    <scope>NUCLEOTIDE SEQUENCE [LARGE SCALE GENOMIC DNA]</scope>
    <source>
        <strain evidence="3">MN2024</strain>
        <tissue evidence="3">Gills</tissue>
    </source>
</reference>
<feature type="region of interest" description="Disordered" evidence="1">
    <location>
        <begin position="51"/>
        <end position="72"/>
    </location>
</feature>
<proteinExistence type="predicted"/>
<organism evidence="3 4">
    <name type="scientific">Sinanodonta woodiana</name>
    <name type="common">Chinese pond mussel</name>
    <name type="synonym">Anodonta woodiana</name>
    <dbReference type="NCBI Taxonomy" id="1069815"/>
    <lineage>
        <taxon>Eukaryota</taxon>
        <taxon>Metazoa</taxon>
        <taxon>Spiralia</taxon>
        <taxon>Lophotrochozoa</taxon>
        <taxon>Mollusca</taxon>
        <taxon>Bivalvia</taxon>
        <taxon>Autobranchia</taxon>
        <taxon>Heteroconchia</taxon>
        <taxon>Palaeoheterodonta</taxon>
        <taxon>Unionida</taxon>
        <taxon>Unionoidea</taxon>
        <taxon>Unionidae</taxon>
        <taxon>Unioninae</taxon>
        <taxon>Sinanodonta</taxon>
    </lineage>
</organism>
<gene>
    <name evidence="2" type="ORF">ACJMK2_030662</name>
    <name evidence="3" type="ORF">ACJMK2_030757</name>
</gene>
<evidence type="ECO:0000313" key="3">
    <source>
        <dbReference type="EMBL" id="KAL3878404.1"/>
    </source>
</evidence>
<comment type="caution">
    <text evidence="3">The sequence shown here is derived from an EMBL/GenBank/DDBJ whole genome shotgun (WGS) entry which is preliminary data.</text>
</comment>
<dbReference type="EMBL" id="JBJQND010000004">
    <property type="protein sequence ID" value="KAL3878404.1"/>
    <property type="molecule type" value="Genomic_DNA"/>
</dbReference>
<sequence>MASRFSKQRSVPEDNPFNWTTLYLKRKLVSIGMKVPDVLPKHSLRQLYMNNAPSRSSRPADHHAFYGRRSSIPLPQLTTRRSRCSATIVHSNRAEGSNAAETAIQCNIPEVRATSNMAAVAENMSSSSRGGEPQTVRNIYHLNHPSLIYATSRGGEPQFCSKYIPSYNIPISKNSKKISHRTAAKMLP</sequence>
<protein>
    <submittedName>
        <fullName evidence="3">Uncharacterized protein</fullName>
    </submittedName>
</protein>
<accession>A0ABD3WWQ3</accession>
<dbReference type="EMBL" id="JBJQND010000004">
    <property type="protein sequence ID" value="KAL3878297.1"/>
    <property type="molecule type" value="Genomic_DNA"/>
</dbReference>
<evidence type="ECO:0000313" key="4">
    <source>
        <dbReference type="Proteomes" id="UP001634394"/>
    </source>
</evidence>
<dbReference type="AlphaFoldDB" id="A0ABD3WWQ3"/>
<keyword evidence="4" id="KW-1185">Reference proteome</keyword>
<dbReference type="Proteomes" id="UP001634394">
    <property type="component" value="Unassembled WGS sequence"/>
</dbReference>
<name>A0ABD3WWQ3_SINWO</name>